<gene>
    <name evidence="2" type="ORF">HME9304_01426</name>
</gene>
<reference evidence="2 3" key="1">
    <citation type="submission" date="2018-06" db="EMBL/GenBank/DDBJ databases">
        <title>Spongiibacterium sp. HME9304 Genome sequencing and assembly.</title>
        <authorList>
            <person name="Kang H."/>
            <person name="Kim H."/>
            <person name="Joh K."/>
        </authorList>
    </citation>
    <scope>NUCLEOTIDE SEQUENCE [LARGE SCALE GENOMIC DNA]</scope>
    <source>
        <strain evidence="2 3">HME9304</strain>
    </source>
</reference>
<evidence type="ECO:0000259" key="1">
    <source>
        <dbReference type="Pfam" id="PF00027"/>
    </source>
</evidence>
<dbReference type="OrthoDB" id="792939at2"/>
<dbReference type="KEGG" id="spon:HME9304_01426"/>
<evidence type="ECO:0000313" key="2">
    <source>
        <dbReference type="EMBL" id="AWX44425.1"/>
    </source>
</evidence>
<dbReference type="AlphaFoldDB" id="A0A2Z4LRB6"/>
<dbReference type="RefSeq" id="WP_112377900.1">
    <property type="nucleotide sequence ID" value="NZ_CP030104.1"/>
</dbReference>
<evidence type="ECO:0000313" key="3">
    <source>
        <dbReference type="Proteomes" id="UP000248536"/>
    </source>
</evidence>
<feature type="domain" description="Cyclic nucleotide-binding" evidence="1">
    <location>
        <begin position="34"/>
        <end position="119"/>
    </location>
</feature>
<dbReference type="GO" id="GO:0004674">
    <property type="term" value="F:protein serine/threonine kinase activity"/>
    <property type="evidence" value="ECO:0007669"/>
    <property type="project" value="UniProtKB-KW"/>
</dbReference>
<dbReference type="EMBL" id="CP030104">
    <property type="protein sequence ID" value="AWX44425.1"/>
    <property type="molecule type" value="Genomic_DNA"/>
</dbReference>
<dbReference type="InterPro" id="IPR014710">
    <property type="entry name" value="RmlC-like_jellyroll"/>
</dbReference>
<keyword evidence="2" id="KW-0418">Kinase</keyword>
<sequence length="194" mass="22726">MNDETFLRLKCFFSAVTFTQEQENYFRSLWSCKTFDQYDLITEAGNTERYFYFVLEGVQAIYILNEKGEKVVLGFSYSGSPSGVFDSFISKQQSSTFLEALKPSKLLGITLTDYQGLFEKIPDFNIWGRLFFQNILFGRLHREVELLTLSAEQRYVAFMQRCPEELKVIPQKYLASYLNMKPETFSRLRASINY</sequence>
<dbReference type="InterPro" id="IPR018490">
    <property type="entry name" value="cNMP-bd_dom_sf"/>
</dbReference>
<dbReference type="EC" id="2.7.11.1" evidence="2"/>
<dbReference type="Proteomes" id="UP000248536">
    <property type="component" value="Chromosome"/>
</dbReference>
<keyword evidence="2" id="KW-0808">Transferase</keyword>
<dbReference type="InterPro" id="IPR000595">
    <property type="entry name" value="cNMP-bd_dom"/>
</dbReference>
<dbReference type="SUPFAM" id="SSF51206">
    <property type="entry name" value="cAMP-binding domain-like"/>
    <property type="match status" value="1"/>
</dbReference>
<keyword evidence="3" id="KW-1185">Reference proteome</keyword>
<dbReference type="Pfam" id="PF00027">
    <property type="entry name" value="cNMP_binding"/>
    <property type="match status" value="1"/>
</dbReference>
<accession>A0A2Z4LRB6</accession>
<name>A0A2Z4LRB6_9FLAO</name>
<protein>
    <submittedName>
        <fullName evidence="2">Non-specific serine/threonine protein kinase</fullName>
        <ecNumber evidence="2">2.7.11.1</ecNumber>
    </submittedName>
</protein>
<organism evidence="2 3">
    <name type="scientific">Flagellimonas maritima</name>
    <dbReference type="NCBI Taxonomy" id="1383885"/>
    <lineage>
        <taxon>Bacteria</taxon>
        <taxon>Pseudomonadati</taxon>
        <taxon>Bacteroidota</taxon>
        <taxon>Flavobacteriia</taxon>
        <taxon>Flavobacteriales</taxon>
        <taxon>Flavobacteriaceae</taxon>
        <taxon>Flagellimonas</taxon>
    </lineage>
</organism>
<keyword evidence="2" id="KW-0723">Serine/threonine-protein kinase</keyword>
<dbReference type="Gene3D" id="2.60.120.10">
    <property type="entry name" value="Jelly Rolls"/>
    <property type="match status" value="1"/>
</dbReference>
<proteinExistence type="predicted"/>